<feature type="domain" description="Alpha-L-glutamate ligase-related protein ATP-grasp" evidence="1">
    <location>
        <begin position="77"/>
        <end position="331"/>
    </location>
</feature>
<dbReference type="AlphaFoldDB" id="A0A3S0AF87"/>
<dbReference type="EMBL" id="RQPJ01000002">
    <property type="protein sequence ID" value="RTE54310.1"/>
    <property type="molecule type" value="Genomic_DNA"/>
</dbReference>
<sequence length="347" mass="39938">MIKRVVSGIKSVIADTQKKKSTQIAKEFLLLWIEQRKLPVHYFSRFLYRTKFKNYRDYISTAELTKLYCSDKIQNPFYVDVVENKLLFALLCESNGLPAPRLYGYNSASNFYKNKQKQLITTTSDLLEFFQGLFQHFQVTKLFAKSIRDKGGKGIYMLEKQHLYRQIEEIGAIILDGSFIYQECLVQHHDINKIYENSINTLRFDVYMGEDNIPHLLGAVMRFGQGGNVVDNRSKGGFCVSIDDRNECLIGKGFSQMTFGGKEYQSHPDSNYVFNGFSIPFYAESRQLALDMSLMYPNKLMGWDIAITPYGPIVLEGNHNTNLTMSEVGYGGYRKHPLVKEMLRATL</sequence>
<dbReference type="Pfam" id="PF14397">
    <property type="entry name" value="ATPgrasp_ST"/>
    <property type="match status" value="1"/>
</dbReference>
<evidence type="ECO:0000259" key="1">
    <source>
        <dbReference type="Pfam" id="PF14397"/>
    </source>
</evidence>
<dbReference type="RefSeq" id="WP_126161042.1">
    <property type="nucleotide sequence ID" value="NZ_RQPJ01000002.1"/>
</dbReference>
<organism evidence="2 3">
    <name type="scientific">Arenibacter aquaticus</name>
    <dbReference type="NCBI Taxonomy" id="2489054"/>
    <lineage>
        <taxon>Bacteria</taxon>
        <taxon>Pseudomonadati</taxon>
        <taxon>Bacteroidota</taxon>
        <taxon>Flavobacteriia</taxon>
        <taxon>Flavobacteriales</taxon>
        <taxon>Flavobacteriaceae</taxon>
        <taxon>Arenibacter</taxon>
    </lineage>
</organism>
<accession>A0A3S0AF87</accession>
<reference evidence="2 3" key="1">
    <citation type="submission" date="2018-11" db="EMBL/GenBank/DDBJ databases">
        <title>Arenibacter aquaticus sp.nov., a marine bacterium isolated from surface seawater in the South China Sea.</title>
        <authorList>
            <person name="Guo J."/>
            <person name="Sun J."/>
        </authorList>
    </citation>
    <scope>NUCLEOTIDE SEQUENCE [LARGE SCALE GENOMIC DNA]</scope>
    <source>
        <strain evidence="2 3">GUO666</strain>
    </source>
</reference>
<dbReference type="OrthoDB" id="6315394at2"/>
<evidence type="ECO:0000313" key="3">
    <source>
        <dbReference type="Proteomes" id="UP000267585"/>
    </source>
</evidence>
<comment type="caution">
    <text evidence="2">The sequence shown here is derived from an EMBL/GenBank/DDBJ whole genome shotgun (WGS) entry which is preliminary data.</text>
</comment>
<evidence type="ECO:0000313" key="2">
    <source>
        <dbReference type="EMBL" id="RTE54310.1"/>
    </source>
</evidence>
<keyword evidence="3" id="KW-1185">Reference proteome</keyword>
<gene>
    <name evidence="2" type="ORF">EHW67_03845</name>
</gene>
<name>A0A3S0AF87_9FLAO</name>
<protein>
    <recommendedName>
        <fullName evidence="1">Alpha-L-glutamate ligase-related protein ATP-grasp domain-containing protein</fullName>
    </recommendedName>
</protein>
<dbReference type="InterPro" id="IPR039523">
    <property type="entry name" value="RimK-rel_E_lig_ATP-grasp"/>
</dbReference>
<dbReference type="Proteomes" id="UP000267585">
    <property type="component" value="Unassembled WGS sequence"/>
</dbReference>
<proteinExistence type="predicted"/>